<dbReference type="EMBL" id="JADNRY010000381">
    <property type="protein sequence ID" value="KAF9058441.1"/>
    <property type="molecule type" value="Genomic_DNA"/>
</dbReference>
<evidence type="ECO:0000313" key="2">
    <source>
        <dbReference type="Proteomes" id="UP000772434"/>
    </source>
</evidence>
<name>A0A9P5TX59_9AGAR</name>
<sequence>RKYKPISVKVRPVKADLPEDFRIKRNMTGNPLIRLTMENMPQLSPNPPEFTPTGHYMQEQKEIIDKNYAEDFLWEEERKLVHHMMMLQEQAFAWTAEEAGTFREDFFLPVGLRKQYLPGRNARIRAMSGLS</sequence>
<organism evidence="1 2">
    <name type="scientific">Rhodocollybia butyracea</name>
    <dbReference type="NCBI Taxonomy" id="206335"/>
    <lineage>
        <taxon>Eukaryota</taxon>
        <taxon>Fungi</taxon>
        <taxon>Dikarya</taxon>
        <taxon>Basidiomycota</taxon>
        <taxon>Agaricomycotina</taxon>
        <taxon>Agaricomycetes</taxon>
        <taxon>Agaricomycetidae</taxon>
        <taxon>Agaricales</taxon>
        <taxon>Marasmiineae</taxon>
        <taxon>Omphalotaceae</taxon>
        <taxon>Rhodocollybia</taxon>
    </lineage>
</organism>
<proteinExistence type="predicted"/>
<accession>A0A9P5TX59</accession>
<dbReference type="AlphaFoldDB" id="A0A9P5TX59"/>
<dbReference type="OrthoDB" id="2941157at2759"/>
<gene>
    <name evidence="1" type="ORF">BDP27DRAFT_1241159</name>
</gene>
<feature type="non-terminal residue" evidence="1">
    <location>
        <position position="131"/>
    </location>
</feature>
<evidence type="ECO:0000313" key="1">
    <source>
        <dbReference type="EMBL" id="KAF9058441.1"/>
    </source>
</evidence>
<comment type="caution">
    <text evidence="1">The sequence shown here is derived from an EMBL/GenBank/DDBJ whole genome shotgun (WGS) entry which is preliminary data.</text>
</comment>
<dbReference type="Proteomes" id="UP000772434">
    <property type="component" value="Unassembled WGS sequence"/>
</dbReference>
<keyword evidence="2" id="KW-1185">Reference proteome</keyword>
<reference evidence="1" key="1">
    <citation type="submission" date="2020-11" db="EMBL/GenBank/DDBJ databases">
        <authorList>
            <consortium name="DOE Joint Genome Institute"/>
            <person name="Ahrendt S."/>
            <person name="Riley R."/>
            <person name="Andreopoulos W."/>
            <person name="Labutti K."/>
            <person name="Pangilinan J."/>
            <person name="Ruiz-Duenas F.J."/>
            <person name="Barrasa J.M."/>
            <person name="Sanchez-Garcia M."/>
            <person name="Camarero S."/>
            <person name="Miyauchi S."/>
            <person name="Serrano A."/>
            <person name="Linde D."/>
            <person name="Babiker R."/>
            <person name="Drula E."/>
            <person name="Ayuso-Fernandez I."/>
            <person name="Pacheco R."/>
            <person name="Padilla G."/>
            <person name="Ferreira P."/>
            <person name="Barriuso J."/>
            <person name="Kellner H."/>
            <person name="Castanera R."/>
            <person name="Alfaro M."/>
            <person name="Ramirez L."/>
            <person name="Pisabarro A.G."/>
            <person name="Kuo A."/>
            <person name="Tritt A."/>
            <person name="Lipzen A."/>
            <person name="He G."/>
            <person name="Yan M."/>
            <person name="Ng V."/>
            <person name="Cullen D."/>
            <person name="Martin F."/>
            <person name="Rosso M.-N."/>
            <person name="Henrissat B."/>
            <person name="Hibbett D."/>
            <person name="Martinez A.T."/>
            <person name="Grigoriev I.V."/>
        </authorList>
    </citation>
    <scope>NUCLEOTIDE SEQUENCE</scope>
    <source>
        <strain evidence="1">AH 40177</strain>
    </source>
</reference>
<protein>
    <submittedName>
        <fullName evidence="1">Uncharacterized protein</fullName>
    </submittedName>
</protein>